<evidence type="ECO:0000313" key="5">
    <source>
        <dbReference type="Proteomes" id="UP000075766"/>
    </source>
</evidence>
<keyword evidence="1" id="KW-1133">Transmembrane helix</keyword>
<proteinExistence type="predicted"/>
<name>A0A4R4ADD1_MARGR</name>
<dbReference type="EMBL" id="LSYU01000057">
    <property type="protein sequence ID" value="KXX64369.1"/>
    <property type="molecule type" value="Genomic_DNA"/>
</dbReference>
<sequence length="270" mass="29435">MSHPLLSVAATLCYLVAAAFIGLRLFKSKDGWIPQRALALGIGFLGSALHAWLLWETIFSHAGLNLGFYNALALTSWTVIALLLVSSLTKPVDNLGLILLPVAALTLMLSAIFTDVSFMHPTASWSLKIHVLLSMLAYSLLTLAAGQAILLAIQDRHLHRRQPGGFVRTLPPLQTMESLLFEMISAGFVLLTLALLSGFAFLEDMFAQHLVHKTVLSVLAWLLFGGLLIGRFLKGWRGRTAIVWTLGGFALLILAYFGSKAVLELMVLQS</sequence>
<feature type="transmembrane region" description="Helical" evidence="1">
    <location>
        <begin position="179"/>
        <end position="202"/>
    </location>
</feature>
<dbReference type="InterPro" id="IPR002541">
    <property type="entry name" value="Cyt_c_assembly"/>
</dbReference>
<dbReference type="GO" id="GO:0020037">
    <property type="term" value="F:heme binding"/>
    <property type="evidence" value="ECO:0007669"/>
    <property type="project" value="InterPro"/>
</dbReference>
<feature type="domain" description="Cytochrome c assembly protein" evidence="2">
    <location>
        <begin position="48"/>
        <end position="264"/>
    </location>
</feature>
<dbReference type="InterPro" id="IPR052372">
    <property type="entry name" value="YpjD/HemX"/>
</dbReference>
<feature type="transmembrane region" description="Helical" evidence="1">
    <location>
        <begin position="6"/>
        <end position="26"/>
    </location>
</feature>
<gene>
    <name evidence="3" type="ORF">AY586_13730</name>
    <name evidence="4" type="ORF">EDC29_103171</name>
</gene>
<feature type="transmembrane region" description="Helical" evidence="1">
    <location>
        <begin position="97"/>
        <end position="119"/>
    </location>
</feature>
<reference evidence="3 5" key="1">
    <citation type="submission" date="2016-02" db="EMBL/GenBank/DDBJ databases">
        <title>Genome sequence of Marichromatium gracile YL-28, a purple sulfur bacterium.</title>
        <authorList>
            <person name="Zhao C."/>
            <person name="Hong X."/>
            <person name="Chen S."/>
            <person name="Yang S."/>
        </authorList>
    </citation>
    <scope>NUCLEOTIDE SEQUENCE [LARGE SCALE GENOMIC DNA]</scope>
    <source>
        <strain evidence="3 5">YL28</strain>
    </source>
</reference>
<dbReference type="GO" id="GO:0017004">
    <property type="term" value="P:cytochrome complex assembly"/>
    <property type="evidence" value="ECO:0007669"/>
    <property type="project" value="InterPro"/>
</dbReference>
<dbReference type="EMBL" id="SMDC01000003">
    <property type="protein sequence ID" value="TCW36975.1"/>
    <property type="molecule type" value="Genomic_DNA"/>
</dbReference>
<dbReference type="Proteomes" id="UP000295247">
    <property type="component" value="Unassembled WGS sequence"/>
</dbReference>
<feature type="transmembrane region" description="Helical" evidence="1">
    <location>
        <begin position="240"/>
        <end position="258"/>
    </location>
</feature>
<evidence type="ECO:0000256" key="1">
    <source>
        <dbReference type="SAM" id="Phobius"/>
    </source>
</evidence>
<keyword evidence="1" id="KW-0812">Transmembrane</keyword>
<reference evidence="4 6" key="2">
    <citation type="submission" date="2019-03" db="EMBL/GenBank/DDBJ databases">
        <title>Genomic Encyclopedia of Type Strains, Phase IV (KMG-IV): sequencing the most valuable type-strain genomes for metagenomic binning, comparative biology and taxonomic classification.</title>
        <authorList>
            <person name="Goeker M."/>
        </authorList>
    </citation>
    <scope>NUCLEOTIDE SEQUENCE [LARGE SCALE GENOMIC DNA]</scope>
    <source>
        <strain evidence="4 6">DSM 203</strain>
    </source>
</reference>
<feature type="transmembrane region" description="Helical" evidence="1">
    <location>
        <begin position="67"/>
        <end position="85"/>
    </location>
</feature>
<evidence type="ECO:0000259" key="2">
    <source>
        <dbReference type="Pfam" id="PF01578"/>
    </source>
</evidence>
<evidence type="ECO:0000313" key="6">
    <source>
        <dbReference type="Proteomes" id="UP000295247"/>
    </source>
</evidence>
<feature type="transmembrane region" description="Helical" evidence="1">
    <location>
        <begin position="214"/>
        <end position="233"/>
    </location>
</feature>
<dbReference type="Proteomes" id="UP000075766">
    <property type="component" value="Unassembled WGS sequence"/>
</dbReference>
<dbReference type="RefSeq" id="WP_062275559.1">
    <property type="nucleotide sequence ID" value="NZ_JAKEDQ010000015.1"/>
</dbReference>
<keyword evidence="5" id="KW-1185">Reference proteome</keyword>
<evidence type="ECO:0000313" key="3">
    <source>
        <dbReference type="EMBL" id="KXX64369.1"/>
    </source>
</evidence>
<organism evidence="4 6">
    <name type="scientific">Marichromatium gracile</name>
    <name type="common">Chromatium gracile</name>
    <dbReference type="NCBI Taxonomy" id="1048"/>
    <lineage>
        <taxon>Bacteria</taxon>
        <taxon>Pseudomonadati</taxon>
        <taxon>Pseudomonadota</taxon>
        <taxon>Gammaproteobacteria</taxon>
        <taxon>Chromatiales</taxon>
        <taxon>Chromatiaceae</taxon>
        <taxon>Marichromatium</taxon>
    </lineage>
</organism>
<evidence type="ECO:0000313" key="4">
    <source>
        <dbReference type="EMBL" id="TCW36975.1"/>
    </source>
</evidence>
<dbReference type="AlphaFoldDB" id="A0A4R4ADD1"/>
<accession>A0A4R4ADD1</accession>
<dbReference type="Pfam" id="PF01578">
    <property type="entry name" value="Cytochrom_C_asm"/>
    <property type="match status" value="1"/>
</dbReference>
<protein>
    <submittedName>
        <fullName evidence="4">ABC-type uncharacterized transport system permease subunit</fullName>
    </submittedName>
    <submittedName>
        <fullName evidence="3">Cytochrome C biogenesis protein</fullName>
    </submittedName>
</protein>
<keyword evidence="1" id="KW-0472">Membrane</keyword>
<feature type="transmembrane region" description="Helical" evidence="1">
    <location>
        <begin position="38"/>
        <end position="55"/>
    </location>
</feature>
<dbReference type="PANTHER" id="PTHR38034">
    <property type="entry name" value="INNER MEMBRANE PROTEIN YPJD"/>
    <property type="match status" value="1"/>
</dbReference>
<comment type="caution">
    <text evidence="4">The sequence shown here is derived from an EMBL/GenBank/DDBJ whole genome shotgun (WGS) entry which is preliminary data.</text>
</comment>
<feature type="transmembrane region" description="Helical" evidence="1">
    <location>
        <begin position="131"/>
        <end position="153"/>
    </location>
</feature>
<dbReference type="PANTHER" id="PTHR38034:SF1">
    <property type="entry name" value="INNER MEMBRANE PROTEIN YPJD"/>
    <property type="match status" value="1"/>
</dbReference>